<feature type="transmembrane region" description="Helical" evidence="2">
    <location>
        <begin position="89"/>
        <end position="105"/>
    </location>
</feature>
<evidence type="ECO:0000313" key="3">
    <source>
        <dbReference type="EMBL" id="OOM11857.1"/>
    </source>
</evidence>
<sequence>MEKDNMKENEIESKAKETEAKEEVLVSKDNTISKNDESVANEDKPSIFKVICANALDQLLMVAFSALLLLIFDLVLRMFQYRVVRDNEILILMVACIYFVFNCIYEPLMKKTKLKNTIAKKILNI</sequence>
<keyword evidence="2" id="KW-0812">Transmembrane</keyword>
<keyword evidence="2" id="KW-1133">Transmembrane helix</keyword>
<evidence type="ECO:0000256" key="1">
    <source>
        <dbReference type="SAM" id="MobiDB-lite"/>
    </source>
</evidence>
<gene>
    <name evidence="3" type="ORF">CLOSAC_22840</name>
</gene>
<comment type="caution">
    <text evidence="3">The sequence shown here is derived from an EMBL/GenBank/DDBJ whole genome shotgun (WGS) entry which is preliminary data.</text>
</comment>
<dbReference type="EMBL" id="LZYZ01000004">
    <property type="protein sequence ID" value="OOM11857.1"/>
    <property type="molecule type" value="Genomic_DNA"/>
</dbReference>
<dbReference type="RefSeq" id="WP_077865538.1">
    <property type="nucleotide sequence ID" value="NZ_LZYZ01000004.1"/>
</dbReference>
<protein>
    <recommendedName>
        <fullName evidence="5">RDD family protein</fullName>
    </recommendedName>
</protein>
<feature type="transmembrane region" description="Helical" evidence="2">
    <location>
        <begin position="59"/>
        <end position="77"/>
    </location>
</feature>
<feature type="region of interest" description="Disordered" evidence="1">
    <location>
        <begin position="1"/>
        <end position="22"/>
    </location>
</feature>
<name>A0A1S8N5Z0_CLOSA</name>
<dbReference type="Proteomes" id="UP000191154">
    <property type="component" value="Unassembled WGS sequence"/>
</dbReference>
<dbReference type="STRING" id="169679.CSACC_06510"/>
<dbReference type="AlphaFoldDB" id="A0A1S8N5Z0"/>
<evidence type="ECO:0008006" key="5">
    <source>
        <dbReference type="Google" id="ProtNLM"/>
    </source>
</evidence>
<reference evidence="3 4" key="1">
    <citation type="submission" date="2016-05" db="EMBL/GenBank/DDBJ databases">
        <title>Microbial solvent formation.</title>
        <authorList>
            <person name="Poehlein A."/>
            <person name="Montoya Solano J.D."/>
            <person name="Flitsch S."/>
            <person name="Krabben P."/>
            <person name="Duerre P."/>
            <person name="Daniel R."/>
        </authorList>
    </citation>
    <scope>NUCLEOTIDE SEQUENCE [LARGE SCALE GENOMIC DNA]</scope>
    <source>
        <strain evidence="3 4">L1-8</strain>
    </source>
</reference>
<evidence type="ECO:0000313" key="4">
    <source>
        <dbReference type="Proteomes" id="UP000191154"/>
    </source>
</evidence>
<keyword evidence="2" id="KW-0472">Membrane</keyword>
<proteinExistence type="predicted"/>
<accession>A0A1S8N5Z0</accession>
<organism evidence="3 4">
    <name type="scientific">Clostridium saccharobutylicum</name>
    <dbReference type="NCBI Taxonomy" id="169679"/>
    <lineage>
        <taxon>Bacteria</taxon>
        <taxon>Bacillati</taxon>
        <taxon>Bacillota</taxon>
        <taxon>Clostridia</taxon>
        <taxon>Eubacteriales</taxon>
        <taxon>Clostridiaceae</taxon>
        <taxon>Clostridium</taxon>
    </lineage>
</organism>
<evidence type="ECO:0000256" key="2">
    <source>
        <dbReference type="SAM" id="Phobius"/>
    </source>
</evidence>